<feature type="chain" id="PRO_5046713999" description="Single Cache domain-containing protein" evidence="1">
    <location>
        <begin position="26"/>
        <end position="187"/>
    </location>
</feature>
<name>A0ABW0RH66_9GAMM</name>
<feature type="signal peptide" evidence="1">
    <location>
        <begin position="1"/>
        <end position="25"/>
    </location>
</feature>
<sequence length="187" mass="20523">MQKLSKVLGAFVFCFSCVLASSAVAKDEEPQKRVITTQQLASEIQANTRFLAAKSLKKAKSLLETYGDFAPFGAALFPSGKVRFVWAIKPGELDKDVNPVVVLNAVRSALKSQADNGRILGSAVVYKFQPDNDRDGKQINVELEYMTGFAEVLGTQYQETADGFEYGEGAVQPYDPVIFKSDEKPKE</sequence>
<evidence type="ECO:0000313" key="2">
    <source>
        <dbReference type="EMBL" id="MFC5543949.1"/>
    </source>
</evidence>
<dbReference type="RefSeq" id="WP_248158120.1">
    <property type="nucleotide sequence ID" value="NZ_JAKZAJ010000003.1"/>
</dbReference>
<proteinExistence type="predicted"/>
<reference evidence="3" key="1">
    <citation type="journal article" date="2019" name="Int. J. Syst. Evol. Microbiol.">
        <title>The Global Catalogue of Microorganisms (GCM) 10K type strain sequencing project: providing services to taxonomists for standard genome sequencing and annotation.</title>
        <authorList>
            <consortium name="The Broad Institute Genomics Platform"/>
            <consortium name="The Broad Institute Genome Sequencing Center for Infectious Disease"/>
            <person name="Wu L."/>
            <person name="Ma J."/>
        </authorList>
    </citation>
    <scope>NUCLEOTIDE SEQUENCE [LARGE SCALE GENOMIC DNA]</scope>
    <source>
        <strain evidence="3">CGMCC 4.1799</strain>
    </source>
</reference>
<keyword evidence="1" id="KW-0732">Signal</keyword>
<organism evidence="2 3">
    <name type="scientific">Marinobacter koreensis</name>
    <dbReference type="NCBI Taxonomy" id="335974"/>
    <lineage>
        <taxon>Bacteria</taxon>
        <taxon>Pseudomonadati</taxon>
        <taxon>Pseudomonadota</taxon>
        <taxon>Gammaproteobacteria</taxon>
        <taxon>Pseudomonadales</taxon>
        <taxon>Marinobacteraceae</taxon>
        <taxon>Marinobacter</taxon>
    </lineage>
</organism>
<evidence type="ECO:0000256" key="1">
    <source>
        <dbReference type="SAM" id="SignalP"/>
    </source>
</evidence>
<protein>
    <recommendedName>
        <fullName evidence="4">Single Cache domain-containing protein</fullName>
    </recommendedName>
</protein>
<keyword evidence="3" id="KW-1185">Reference proteome</keyword>
<gene>
    <name evidence="2" type="ORF">ACFPQA_02690</name>
</gene>
<dbReference type="Proteomes" id="UP001596055">
    <property type="component" value="Unassembled WGS sequence"/>
</dbReference>
<dbReference type="EMBL" id="JBHSNL010000001">
    <property type="protein sequence ID" value="MFC5543949.1"/>
    <property type="molecule type" value="Genomic_DNA"/>
</dbReference>
<comment type="caution">
    <text evidence="2">The sequence shown here is derived from an EMBL/GenBank/DDBJ whole genome shotgun (WGS) entry which is preliminary data.</text>
</comment>
<evidence type="ECO:0008006" key="4">
    <source>
        <dbReference type="Google" id="ProtNLM"/>
    </source>
</evidence>
<evidence type="ECO:0000313" key="3">
    <source>
        <dbReference type="Proteomes" id="UP001596055"/>
    </source>
</evidence>
<accession>A0ABW0RH66</accession>